<dbReference type="RefSeq" id="WP_167475152.1">
    <property type="nucleotide sequence ID" value="NZ_CP046172.1"/>
</dbReference>
<proteinExistence type="predicted"/>
<accession>A0A6G9YH46</accession>
<dbReference type="AlphaFoldDB" id="A0A6G9YH46"/>
<gene>
    <name evidence="1" type="ORF">F5544_23045</name>
</gene>
<keyword evidence="2" id="KW-1185">Reference proteome</keyword>
<dbReference type="EMBL" id="CP046172">
    <property type="protein sequence ID" value="QIS12470.1"/>
    <property type="molecule type" value="Genomic_DNA"/>
</dbReference>
<dbReference type="Proteomes" id="UP000503540">
    <property type="component" value="Chromosome"/>
</dbReference>
<organism evidence="1 2">
    <name type="scientific">Nocardia arthritidis</name>
    <dbReference type="NCBI Taxonomy" id="228602"/>
    <lineage>
        <taxon>Bacteria</taxon>
        <taxon>Bacillati</taxon>
        <taxon>Actinomycetota</taxon>
        <taxon>Actinomycetes</taxon>
        <taxon>Mycobacteriales</taxon>
        <taxon>Nocardiaceae</taxon>
        <taxon>Nocardia</taxon>
    </lineage>
</organism>
<protein>
    <recommendedName>
        <fullName evidence="3">ABM domain-containing protein</fullName>
    </recommendedName>
</protein>
<evidence type="ECO:0000313" key="1">
    <source>
        <dbReference type="EMBL" id="QIS12470.1"/>
    </source>
</evidence>
<evidence type="ECO:0008006" key="3">
    <source>
        <dbReference type="Google" id="ProtNLM"/>
    </source>
</evidence>
<sequence length="92" mass="10090">MSYLVVDQTVESIDRWIAAFSAATERRKDAGGELVMALNDPARPGRLLVIVKFDSPEHALAWRDRPGVDHEIAQVGVVPGSVTVRVLEQLPV</sequence>
<name>A0A6G9YH46_9NOCA</name>
<reference evidence="1 2" key="1">
    <citation type="journal article" date="2019" name="ACS Chem. Biol.">
        <title>Identification and Mobilization of a Cryptic Antibiotic Biosynthesis Gene Locus from a Human-Pathogenic Nocardia Isolate.</title>
        <authorList>
            <person name="Herisse M."/>
            <person name="Ishida K."/>
            <person name="Porter J.L."/>
            <person name="Howden B."/>
            <person name="Hertweck C."/>
            <person name="Stinear T.P."/>
            <person name="Pidot S.J."/>
        </authorList>
    </citation>
    <scope>NUCLEOTIDE SEQUENCE [LARGE SCALE GENOMIC DNA]</scope>
    <source>
        <strain evidence="1 2">AUSMDU00012717</strain>
    </source>
</reference>
<dbReference type="KEGG" id="nah:F5544_23045"/>
<evidence type="ECO:0000313" key="2">
    <source>
        <dbReference type="Proteomes" id="UP000503540"/>
    </source>
</evidence>